<evidence type="ECO:0000256" key="3">
    <source>
        <dbReference type="ARBA" id="ARBA00022741"/>
    </source>
</evidence>
<protein>
    <recommendedName>
        <fullName evidence="7">Oligopeptide/dipeptide ABC transporter C-terminal domain-containing protein</fullName>
    </recommendedName>
</protein>
<dbReference type="PANTHER" id="PTHR43776:SF7">
    <property type="entry name" value="D,D-DIPEPTIDE TRANSPORT ATP-BINDING PROTEIN DDPF-RELATED"/>
    <property type="match status" value="1"/>
</dbReference>
<keyword evidence="2" id="KW-0813">Transport</keyword>
<keyword evidence="3" id="KW-0547">Nucleotide-binding</keyword>
<organism evidence="5 6">
    <name type="scientific">Rhizobium lemnae</name>
    <dbReference type="NCBI Taxonomy" id="1214924"/>
    <lineage>
        <taxon>Bacteria</taxon>
        <taxon>Pseudomonadati</taxon>
        <taxon>Pseudomonadota</taxon>
        <taxon>Alphaproteobacteria</taxon>
        <taxon>Hyphomicrobiales</taxon>
        <taxon>Rhizobiaceae</taxon>
        <taxon>Rhizobium/Agrobacterium group</taxon>
        <taxon>Rhizobium</taxon>
    </lineage>
</organism>
<sequence>MIRLRSELDLSLIFISHDLSVVRHLCDRVAIMYRGQIVEEGDAAAIYDNPRHD</sequence>
<evidence type="ECO:0000256" key="1">
    <source>
        <dbReference type="ARBA" id="ARBA00005417"/>
    </source>
</evidence>
<dbReference type="Proteomes" id="UP001595697">
    <property type="component" value="Unassembled WGS sequence"/>
</dbReference>
<evidence type="ECO:0000313" key="6">
    <source>
        <dbReference type="Proteomes" id="UP001595697"/>
    </source>
</evidence>
<dbReference type="PANTHER" id="PTHR43776">
    <property type="entry name" value="TRANSPORT ATP-BINDING PROTEIN"/>
    <property type="match status" value="1"/>
</dbReference>
<dbReference type="SUPFAM" id="SSF52540">
    <property type="entry name" value="P-loop containing nucleoside triphosphate hydrolases"/>
    <property type="match status" value="1"/>
</dbReference>
<comment type="similarity">
    <text evidence="1">Belongs to the ABC transporter superfamily.</text>
</comment>
<gene>
    <name evidence="5" type="ORF">ACFOVS_17460</name>
</gene>
<reference evidence="6" key="1">
    <citation type="journal article" date="2019" name="Int. J. Syst. Evol. Microbiol.">
        <title>The Global Catalogue of Microorganisms (GCM) 10K type strain sequencing project: providing services to taxonomists for standard genome sequencing and annotation.</title>
        <authorList>
            <consortium name="The Broad Institute Genomics Platform"/>
            <consortium name="The Broad Institute Genome Sequencing Center for Infectious Disease"/>
            <person name="Wu L."/>
            <person name="Ma J."/>
        </authorList>
    </citation>
    <scope>NUCLEOTIDE SEQUENCE [LARGE SCALE GENOMIC DNA]</scope>
    <source>
        <strain evidence="6">TBRC 5781</strain>
    </source>
</reference>
<accession>A0ABV8EC69</accession>
<evidence type="ECO:0000256" key="2">
    <source>
        <dbReference type="ARBA" id="ARBA00022448"/>
    </source>
</evidence>
<keyword evidence="4" id="KW-0067">ATP-binding</keyword>
<keyword evidence="6" id="KW-1185">Reference proteome</keyword>
<dbReference type="InterPro" id="IPR027417">
    <property type="entry name" value="P-loop_NTPase"/>
</dbReference>
<evidence type="ECO:0008006" key="7">
    <source>
        <dbReference type="Google" id="ProtNLM"/>
    </source>
</evidence>
<comment type="caution">
    <text evidence="5">The sequence shown here is derived from an EMBL/GenBank/DDBJ whole genome shotgun (WGS) entry which is preliminary data.</text>
</comment>
<dbReference type="RefSeq" id="WP_247260036.1">
    <property type="nucleotide sequence ID" value="NZ_JALJQZ010000006.1"/>
</dbReference>
<name>A0ABV8EC69_9HYPH</name>
<dbReference type="InterPro" id="IPR050319">
    <property type="entry name" value="ABC_transp_ATP-bind"/>
</dbReference>
<proteinExistence type="inferred from homology"/>
<dbReference type="Gene3D" id="3.40.50.300">
    <property type="entry name" value="P-loop containing nucleotide triphosphate hydrolases"/>
    <property type="match status" value="1"/>
</dbReference>
<evidence type="ECO:0000256" key="4">
    <source>
        <dbReference type="ARBA" id="ARBA00022840"/>
    </source>
</evidence>
<evidence type="ECO:0000313" key="5">
    <source>
        <dbReference type="EMBL" id="MFC3969886.1"/>
    </source>
</evidence>
<dbReference type="EMBL" id="JBHSBD010000083">
    <property type="protein sequence ID" value="MFC3969886.1"/>
    <property type="molecule type" value="Genomic_DNA"/>
</dbReference>